<dbReference type="KEGG" id="lum:CNR27_09945"/>
<dbReference type="AlphaFoldDB" id="A0A290XF04"/>
<feature type="region of interest" description="Disordered" evidence="1">
    <location>
        <begin position="57"/>
        <end position="101"/>
    </location>
</feature>
<gene>
    <name evidence="2" type="ORF">CNR27_09945</name>
</gene>
<evidence type="ECO:0000313" key="3">
    <source>
        <dbReference type="Proteomes" id="UP000218968"/>
    </source>
</evidence>
<reference evidence="3" key="1">
    <citation type="submission" date="2017-09" db="EMBL/GenBank/DDBJ databases">
        <title>Luteimonas liuhanmingii sp.nov., isolated from the intestinal contents of Tibetan Plateau Pika in Yushu, Qinghai Province, China.</title>
        <authorList>
            <person name="Gui Z."/>
        </authorList>
    </citation>
    <scope>NUCLEOTIDE SEQUENCE [LARGE SCALE GENOMIC DNA]</scope>
    <source>
        <strain evidence="3">100111</strain>
    </source>
</reference>
<evidence type="ECO:0008006" key="4">
    <source>
        <dbReference type="Google" id="ProtNLM"/>
    </source>
</evidence>
<protein>
    <recommendedName>
        <fullName evidence="4">DUF4124 domain-containing protein</fullName>
    </recommendedName>
</protein>
<evidence type="ECO:0000256" key="1">
    <source>
        <dbReference type="SAM" id="MobiDB-lite"/>
    </source>
</evidence>
<evidence type="ECO:0000313" key="2">
    <source>
        <dbReference type="EMBL" id="ATD67712.1"/>
    </source>
</evidence>
<sequence length="136" mass="14734">MACVLVLWWGGMSATDAQSVFKCADARGGHSYQSEPCSQGAPLRTWTADGPPVLAEVPAASSPVSHAPVRRTPGAGERRGVSPRVSRSRGDDQQARCTAARANREAVLHKLGTRRRYDDLRRLNDRVSAVCNHRGQ</sequence>
<dbReference type="Proteomes" id="UP000218968">
    <property type="component" value="Chromosome"/>
</dbReference>
<organism evidence="2 3">
    <name type="scientific">Luteimonas chenhongjianii</name>
    <dbReference type="NCBI Taxonomy" id="2006110"/>
    <lineage>
        <taxon>Bacteria</taxon>
        <taxon>Pseudomonadati</taxon>
        <taxon>Pseudomonadota</taxon>
        <taxon>Gammaproteobacteria</taxon>
        <taxon>Lysobacterales</taxon>
        <taxon>Lysobacteraceae</taxon>
        <taxon>Luteimonas</taxon>
    </lineage>
</organism>
<name>A0A290XF04_9GAMM</name>
<accession>A0A290XF04</accession>
<keyword evidence="3" id="KW-1185">Reference proteome</keyword>
<proteinExistence type="predicted"/>
<dbReference type="EMBL" id="CP023406">
    <property type="protein sequence ID" value="ATD67712.1"/>
    <property type="molecule type" value="Genomic_DNA"/>
</dbReference>